<dbReference type="GeneID" id="114251784"/>
<accession>A0A6J2KIT7</accession>
<evidence type="ECO:0000313" key="2">
    <source>
        <dbReference type="Proteomes" id="UP000504629"/>
    </source>
</evidence>
<name>A0A6J2KIT7_BOMMA</name>
<feature type="chain" id="PRO_5026931958" evidence="1">
    <location>
        <begin position="23"/>
        <end position="163"/>
    </location>
</feature>
<dbReference type="RefSeq" id="XP_028041975.1">
    <property type="nucleotide sequence ID" value="XM_028186174.1"/>
</dbReference>
<keyword evidence="1" id="KW-0732">Signal</keyword>
<keyword evidence="2" id="KW-1185">Reference proteome</keyword>
<dbReference type="Proteomes" id="UP000504629">
    <property type="component" value="Unplaced"/>
</dbReference>
<evidence type="ECO:0000313" key="3">
    <source>
        <dbReference type="RefSeq" id="XP_028041975.1"/>
    </source>
</evidence>
<sequence>MIRLILFVSRVVAVVFIAGVESNDDIQDQGVQKENWSQRSEVYSSEGRVRVNQCYSCIDCPVVLGNTTFKTCPSTNDRWKNKKCIVYSELYSDMKMPWYIRDCVSERGTCADLKSVHDAYNNIVKLDFCFECDGDRCNRVSRSLPVTFFVVFVVPVVTKHTLS</sequence>
<dbReference type="AlphaFoldDB" id="A0A6J2KIT7"/>
<reference evidence="3" key="1">
    <citation type="submission" date="2025-08" db="UniProtKB">
        <authorList>
            <consortium name="RefSeq"/>
        </authorList>
    </citation>
    <scope>IDENTIFICATION</scope>
    <source>
        <tissue evidence="3">Silk gland</tissue>
    </source>
</reference>
<dbReference type="OrthoDB" id="7186383at2759"/>
<feature type="signal peptide" evidence="1">
    <location>
        <begin position="1"/>
        <end position="22"/>
    </location>
</feature>
<dbReference type="KEGG" id="bman:114251784"/>
<proteinExistence type="predicted"/>
<protein>
    <submittedName>
        <fullName evidence="3">Uncharacterized protein LOC114251784</fullName>
    </submittedName>
</protein>
<gene>
    <name evidence="3" type="primary">LOC114251784</name>
</gene>
<evidence type="ECO:0000256" key="1">
    <source>
        <dbReference type="SAM" id="SignalP"/>
    </source>
</evidence>
<organism evidence="2 3">
    <name type="scientific">Bombyx mandarina</name>
    <name type="common">Wild silk moth</name>
    <name type="synonym">Wild silkworm</name>
    <dbReference type="NCBI Taxonomy" id="7092"/>
    <lineage>
        <taxon>Eukaryota</taxon>
        <taxon>Metazoa</taxon>
        <taxon>Ecdysozoa</taxon>
        <taxon>Arthropoda</taxon>
        <taxon>Hexapoda</taxon>
        <taxon>Insecta</taxon>
        <taxon>Pterygota</taxon>
        <taxon>Neoptera</taxon>
        <taxon>Endopterygota</taxon>
        <taxon>Lepidoptera</taxon>
        <taxon>Glossata</taxon>
        <taxon>Ditrysia</taxon>
        <taxon>Bombycoidea</taxon>
        <taxon>Bombycidae</taxon>
        <taxon>Bombycinae</taxon>
        <taxon>Bombyx</taxon>
    </lineage>
</organism>